<protein>
    <submittedName>
        <fullName evidence="1">Uncharacterized protein</fullName>
    </submittedName>
</protein>
<dbReference type="RefSeq" id="WP_073050502.1">
    <property type="nucleotide sequence ID" value="NZ_FQZL01000031.1"/>
</dbReference>
<gene>
    <name evidence="1" type="ORF">SAMN02745751_03124</name>
</gene>
<dbReference type="AlphaFoldDB" id="A0A1M6LB50"/>
<sequence length="83" mass="9861">MNRVRIKKCKCCDEKIKWKPVNKNNKHSIHSEVHSFDRNISYAKLISEDELSVTYTFYCKSCDRENIATISKKTYKEIRLTVC</sequence>
<proteinExistence type="predicted"/>
<organism evidence="1 2">
    <name type="scientific">Dethiosulfatibacter aminovorans DSM 17477</name>
    <dbReference type="NCBI Taxonomy" id="1121476"/>
    <lineage>
        <taxon>Bacteria</taxon>
        <taxon>Bacillati</taxon>
        <taxon>Bacillota</taxon>
        <taxon>Tissierellia</taxon>
        <taxon>Dethiosulfatibacter</taxon>
    </lineage>
</organism>
<dbReference type="EMBL" id="FQZL01000031">
    <property type="protein sequence ID" value="SHJ68450.1"/>
    <property type="molecule type" value="Genomic_DNA"/>
</dbReference>
<keyword evidence="2" id="KW-1185">Reference proteome</keyword>
<accession>A0A1M6LB50</accession>
<reference evidence="1 2" key="1">
    <citation type="submission" date="2016-11" db="EMBL/GenBank/DDBJ databases">
        <authorList>
            <person name="Jaros S."/>
            <person name="Januszkiewicz K."/>
            <person name="Wedrychowicz H."/>
        </authorList>
    </citation>
    <scope>NUCLEOTIDE SEQUENCE [LARGE SCALE GENOMIC DNA]</scope>
    <source>
        <strain evidence="1 2">DSM 17477</strain>
    </source>
</reference>
<name>A0A1M6LB50_9FIRM</name>
<evidence type="ECO:0000313" key="2">
    <source>
        <dbReference type="Proteomes" id="UP000184052"/>
    </source>
</evidence>
<evidence type="ECO:0000313" key="1">
    <source>
        <dbReference type="EMBL" id="SHJ68450.1"/>
    </source>
</evidence>
<dbReference type="Proteomes" id="UP000184052">
    <property type="component" value="Unassembled WGS sequence"/>
</dbReference>